<dbReference type="RefSeq" id="XP_052125839.1">
    <property type="nucleotide sequence ID" value="XM_052269879.1"/>
</dbReference>
<dbReference type="CTD" id="33686"/>
<gene>
    <name evidence="5 6" type="primary">LOC113204312</name>
</gene>
<sequence length="569" mass="61446">MSALSLQARVNTRSVKKLEKPRPLKLSTSLTRHPENRLSSGGISVDEVMTLADLVCQHIINGNCDRSLQSNVLTLSSSLKLYGQQLETIYKDQLDRLFVTFRNGSRDEKLDYVSRLHLLELVELRGANWTGGDNMSDYYRHKISHTHHEQEVLESPGTPSSALAGLGPFGQAGPLALGLTPMPSPTTPQPTLLGPGEILKTSGKFPKPTKIPNKNYCKDEVVIRNSDSGKVMGIKGRRVHMIEEMSETIISFQRVNPGAKERLVQITGPTEEKIIHARQLMEDTIRRNASPVRPEQPEGLREHRETLGGSSSSLNSSASDDSARISQGGVRRSTLLHSFSTNDASLGEYKYTVAVGGCVLKITGSNHDIVRAAKLVLDEYFAGQDHGYFDSYEEELPSPTSTSAIATNAASITTSSPNLGSTVETVLAASSGVPTHSAAPSGTILASAVPVPQIESIGSSSSNPHTISTIAASNSGESSTSESEETIRSAAPPGSELVKRKQYNLEELLTLAASPISREAPLEWQRIAKEFPSIVKKTDPFEPSQYIRPRDAVCNTVISASESGSPDPE</sequence>
<dbReference type="AlphaFoldDB" id="A0A6J1S7P1"/>
<evidence type="ECO:0000313" key="4">
    <source>
        <dbReference type="Proteomes" id="UP000504606"/>
    </source>
</evidence>
<keyword evidence="5 6" id="KW-0648">Protein biosynthesis</keyword>
<accession>A0A6J1S7P1</accession>
<dbReference type="GO" id="GO:0005737">
    <property type="term" value="C:cytoplasm"/>
    <property type="evidence" value="ECO:0007669"/>
    <property type="project" value="TreeGrafter"/>
</dbReference>
<dbReference type="GO" id="GO:0008190">
    <property type="term" value="F:eukaryotic initiation factor 4E binding"/>
    <property type="evidence" value="ECO:0007669"/>
    <property type="project" value="InterPro"/>
</dbReference>
<dbReference type="KEGG" id="foc:113204312"/>
<dbReference type="GO" id="GO:1901190">
    <property type="term" value="P:regulation of formation of translation initiation ternary complex"/>
    <property type="evidence" value="ECO:0007669"/>
    <property type="project" value="TreeGrafter"/>
</dbReference>
<feature type="region of interest" description="Disordered" evidence="2">
    <location>
        <begin position="14"/>
        <end position="35"/>
    </location>
</feature>
<dbReference type="GO" id="GO:0045727">
    <property type="term" value="P:positive regulation of translation"/>
    <property type="evidence" value="ECO:0007669"/>
    <property type="project" value="InterPro"/>
</dbReference>
<dbReference type="CDD" id="cd22454">
    <property type="entry name" value="KH-I_Mextli_like"/>
    <property type="match status" value="1"/>
</dbReference>
<feature type="compositionally biased region" description="Polar residues" evidence="2">
    <location>
        <begin position="456"/>
        <end position="470"/>
    </location>
</feature>
<dbReference type="SMART" id="SM00322">
    <property type="entry name" value="KH"/>
    <property type="match status" value="1"/>
</dbReference>
<evidence type="ECO:0000256" key="2">
    <source>
        <dbReference type="SAM" id="MobiDB-lite"/>
    </source>
</evidence>
<dbReference type="InterPro" id="IPR036612">
    <property type="entry name" value="KH_dom_type_1_sf"/>
</dbReference>
<evidence type="ECO:0000313" key="6">
    <source>
        <dbReference type="RefSeq" id="XP_052125839.1"/>
    </source>
</evidence>
<name>A0A6J1S7P1_FRAOC</name>
<reference evidence="5 6" key="1">
    <citation type="submission" date="2025-04" db="UniProtKB">
        <authorList>
            <consortium name="RefSeq"/>
        </authorList>
    </citation>
    <scope>IDENTIFICATION</scope>
    <source>
        <tissue evidence="5 6">Whole organism</tissue>
    </source>
</reference>
<organism evidence="4 5">
    <name type="scientific">Frankliniella occidentalis</name>
    <name type="common">Western flower thrips</name>
    <name type="synonym">Euthrips occidentalis</name>
    <dbReference type="NCBI Taxonomy" id="133901"/>
    <lineage>
        <taxon>Eukaryota</taxon>
        <taxon>Metazoa</taxon>
        <taxon>Ecdysozoa</taxon>
        <taxon>Arthropoda</taxon>
        <taxon>Hexapoda</taxon>
        <taxon>Insecta</taxon>
        <taxon>Pterygota</taxon>
        <taxon>Neoptera</taxon>
        <taxon>Paraneoptera</taxon>
        <taxon>Thysanoptera</taxon>
        <taxon>Terebrantia</taxon>
        <taxon>Thripoidea</taxon>
        <taxon>Thripidae</taxon>
        <taxon>Frankliniella</taxon>
    </lineage>
</organism>
<dbReference type="GO" id="GO:0003723">
    <property type="term" value="F:RNA binding"/>
    <property type="evidence" value="ECO:0007669"/>
    <property type="project" value="UniProtKB-UniRule"/>
</dbReference>
<dbReference type="PANTHER" id="PTHR20849">
    <property type="entry name" value="EUKARYOTIC TRANSLATION INITIATION FACTOR 4E-BINDING PROTEIN MEXTLI"/>
    <property type="match status" value="1"/>
</dbReference>
<evidence type="ECO:0000256" key="1">
    <source>
        <dbReference type="PROSITE-ProRule" id="PRU00117"/>
    </source>
</evidence>
<feature type="compositionally biased region" description="Polar residues" evidence="2">
    <location>
        <begin position="26"/>
        <end position="35"/>
    </location>
</feature>
<feature type="compositionally biased region" description="Basic and acidic residues" evidence="2">
    <location>
        <begin position="295"/>
        <end position="306"/>
    </location>
</feature>
<dbReference type="RefSeq" id="XP_026275250.1">
    <property type="nucleotide sequence ID" value="XM_026419465.2"/>
</dbReference>
<dbReference type="InterPro" id="IPR040160">
    <property type="entry name" value="Mxt"/>
</dbReference>
<dbReference type="FunFam" id="3.30.1370.10:FF:000072">
    <property type="entry name" value="Uncharacterized protein, isoform A"/>
    <property type="match status" value="1"/>
</dbReference>
<dbReference type="InterPro" id="IPR004087">
    <property type="entry name" value="KH_dom"/>
</dbReference>
<dbReference type="GeneID" id="113204312"/>
<evidence type="ECO:0000313" key="5">
    <source>
        <dbReference type="RefSeq" id="XP_026275250.1"/>
    </source>
</evidence>
<dbReference type="PROSITE" id="PS50084">
    <property type="entry name" value="KH_TYPE_1"/>
    <property type="match status" value="1"/>
</dbReference>
<keyword evidence="4" id="KW-1185">Reference proteome</keyword>
<feature type="compositionally biased region" description="Low complexity" evidence="2">
    <location>
        <begin position="307"/>
        <end position="320"/>
    </location>
</feature>
<dbReference type="GO" id="GO:0003743">
    <property type="term" value="F:translation initiation factor activity"/>
    <property type="evidence" value="ECO:0007669"/>
    <property type="project" value="UniProtKB-KW"/>
</dbReference>
<dbReference type="InterPro" id="IPR004088">
    <property type="entry name" value="KH_dom_type_1"/>
</dbReference>
<dbReference type="Gene3D" id="3.30.1370.10">
    <property type="entry name" value="K Homology domain, type 1"/>
    <property type="match status" value="1"/>
</dbReference>
<dbReference type="PANTHER" id="PTHR20849:SF2">
    <property type="entry name" value="EUKARYOTIC TRANSLATION INITIATION FACTOR 4E-BINDING PROTEIN MEXTLI"/>
    <property type="match status" value="1"/>
</dbReference>
<dbReference type="GO" id="GO:0034518">
    <property type="term" value="C:RNA cap binding complex"/>
    <property type="evidence" value="ECO:0007669"/>
    <property type="project" value="TreeGrafter"/>
</dbReference>
<keyword evidence="1" id="KW-0694">RNA-binding</keyword>
<dbReference type="Pfam" id="PF00013">
    <property type="entry name" value="KH_1"/>
    <property type="match status" value="1"/>
</dbReference>
<evidence type="ECO:0000259" key="3">
    <source>
        <dbReference type="SMART" id="SM00322"/>
    </source>
</evidence>
<proteinExistence type="predicted"/>
<feature type="region of interest" description="Disordered" evidence="2">
    <location>
        <begin position="285"/>
        <end position="327"/>
    </location>
</feature>
<feature type="compositionally biased region" description="Low complexity" evidence="2">
    <location>
        <begin position="471"/>
        <end position="481"/>
    </location>
</feature>
<protein>
    <submittedName>
        <fullName evidence="5 6">Eukaryotic translation initiation factor 4E-binding protein Mextli isoform X1</fullName>
    </submittedName>
</protein>
<feature type="domain" description="K Homology" evidence="3">
    <location>
        <begin position="215"/>
        <end position="286"/>
    </location>
</feature>
<dbReference type="OrthoDB" id="6357832at2759"/>
<dbReference type="SUPFAM" id="SSF54791">
    <property type="entry name" value="Eukaryotic type KH-domain (KH-domain type I)"/>
    <property type="match status" value="1"/>
</dbReference>
<feature type="region of interest" description="Disordered" evidence="2">
    <location>
        <begin position="456"/>
        <end position="494"/>
    </location>
</feature>
<dbReference type="Gene3D" id="1.25.40.180">
    <property type="match status" value="1"/>
</dbReference>
<keyword evidence="5 6" id="KW-0396">Initiation factor</keyword>
<dbReference type="Proteomes" id="UP000504606">
    <property type="component" value="Unplaced"/>
</dbReference>